<keyword evidence="4 9" id="KW-0812">Transmembrane</keyword>
<dbReference type="Proteomes" id="UP000037800">
    <property type="component" value="Unassembled WGS sequence"/>
</dbReference>
<dbReference type="STRING" id="35818.HPU229336_00745"/>
<dbReference type="PATRIC" id="fig|35818.10.peg.177"/>
<dbReference type="Pfam" id="PF00584">
    <property type="entry name" value="SecE"/>
    <property type="match status" value="1"/>
</dbReference>
<dbReference type="NCBIfam" id="TIGR00964">
    <property type="entry name" value="secE_bact"/>
    <property type="match status" value="1"/>
</dbReference>
<comment type="similarity">
    <text evidence="9">Belongs to the SecE/SEC61-gamma family.</text>
</comment>
<dbReference type="GO" id="GO:0009306">
    <property type="term" value="P:protein secretion"/>
    <property type="evidence" value="ECO:0007669"/>
    <property type="project" value="UniProtKB-UniRule"/>
</dbReference>
<gene>
    <name evidence="9" type="primary">secE</name>
    <name evidence="11" type="ORF">HPU229334_05245</name>
    <name evidence="10" type="ORF">HPU229336_00745</name>
</gene>
<dbReference type="RefSeq" id="WP_040499787.1">
    <property type="nucleotide sequence ID" value="NZ_CABKNZ010000043.1"/>
</dbReference>
<evidence type="ECO:0000256" key="2">
    <source>
        <dbReference type="ARBA" id="ARBA00022448"/>
    </source>
</evidence>
<keyword evidence="2 9" id="KW-0813">Transport</keyword>
<evidence type="ECO:0000256" key="4">
    <source>
        <dbReference type="ARBA" id="ARBA00022692"/>
    </source>
</evidence>
<dbReference type="GO" id="GO:0065002">
    <property type="term" value="P:intracellular protein transmembrane transport"/>
    <property type="evidence" value="ECO:0007669"/>
    <property type="project" value="UniProtKB-UniRule"/>
</dbReference>
<keyword evidence="6 9" id="KW-1133">Transmembrane helix</keyword>
<evidence type="ECO:0000256" key="1">
    <source>
        <dbReference type="ARBA" id="ARBA00004370"/>
    </source>
</evidence>
<dbReference type="PANTHER" id="PTHR33910">
    <property type="entry name" value="PROTEIN TRANSLOCASE SUBUNIT SECE"/>
    <property type="match status" value="1"/>
</dbReference>
<dbReference type="GeneID" id="93197160"/>
<dbReference type="OrthoDB" id="5373231at2"/>
<evidence type="ECO:0000256" key="9">
    <source>
        <dbReference type="HAMAP-Rule" id="MF_00422"/>
    </source>
</evidence>
<dbReference type="Proteomes" id="UP000037997">
    <property type="component" value="Unassembled WGS sequence"/>
</dbReference>
<evidence type="ECO:0000313" key="11">
    <source>
        <dbReference type="EMBL" id="KPH55941.1"/>
    </source>
</evidence>
<feature type="transmembrane region" description="Helical" evidence="9">
    <location>
        <begin position="29"/>
        <end position="55"/>
    </location>
</feature>
<keyword evidence="3 9" id="KW-1003">Cell membrane</keyword>
<dbReference type="InterPro" id="IPR038379">
    <property type="entry name" value="SecE_sf"/>
</dbReference>
<evidence type="ECO:0000313" key="10">
    <source>
        <dbReference type="EMBL" id="KPH50714.1"/>
    </source>
</evidence>
<evidence type="ECO:0000256" key="3">
    <source>
        <dbReference type="ARBA" id="ARBA00022475"/>
    </source>
</evidence>
<name>A0A0N0LSI4_9HELI</name>
<comment type="function">
    <text evidence="9">Essential subunit of the Sec protein translocation channel SecYEG. Clamps together the 2 halves of SecY. May contact the channel plug during translocation.</text>
</comment>
<evidence type="ECO:0000256" key="6">
    <source>
        <dbReference type="ARBA" id="ARBA00022989"/>
    </source>
</evidence>
<dbReference type="HAMAP" id="MF_00422">
    <property type="entry name" value="SecE"/>
    <property type="match status" value="1"/>
</dbReference>
<dbReference type="GO" id="GO:0006605">
    <property type="term" value="P:protein targeting"/>
    <property type="evidence" value="ECO:0007669"/>
    <property type="project" value="UniProtKB-UniRule"/>
</dbReference>
<comment type="caution">
    <text evidence="11">The sequence shown here is derived from an EMBL/GenBank/DDBJ whole genome shotgun (WGS) entry which is preliminary data.</text>
</comment>
<dbReference type="GO" id="GO:0043952">
    <property type="term" value="P:protein transport by the Sec complex"/>
    <property type="evidence" value="ECO:0007669"/>
    <property type="project" value="UniProtKB-UniRule"/>
</dbReference>
<dbReference type="InterPro" id="IPR001901">
    <property type="entry name" value="Translocase_SecE/Sec61-g"/>
</dbReference>
<sequence>MKKLINYYRLSREELSKVIFPTKEQVRNAFISVIMVVTIIALFLALVDFILGSFVSSIL</sequence>
<keyword evidence="8 9" id="KW-0472">Membrane</keyword>
<organism evidence="11 13">
    <name type="scientific">Helicobacter pullorum</name>
    <dbReference type="NCBI Taxonomy" id="35818"/>
    <lineage>
        <taxon>Bacteria</taxon>
        <taxon>Pseudomonadati</taxon>
        <taxon>Campylobacterota</taxon>
        <taxon>Epsilonproteobacteria</taxon>
        <taxon>Campylobacterales</taxon>
        <taxon>Helicobacteraceae</taxon>
        <taxon>Helicobacter</taxon>
    </lineage>
</organism>
<evidence type="ECO:0000256" key="7">
    <source>
        <dbReference type="ARBA" id="ARBA00023010"/>
    </source>
</evidence>
<comment type="subcellular location">
    <subcellularLocation>
        <location evidence="9">Cell membrane</location>
        <topology evidence="9">Single-pass membrane protein</topology>
    </subcellularLocation>
    <subcellularLocation>
        <location evidence="1">Membrane</location>
    </subcellularLocation>
</comment>
<dbReference type="PANTHER" id="PTHR33910:SF1">
    <property type="entry name" value="PROTEIN TRANSLOCASE SUBUNIT SECE"/>
    <property type="match status" value="1"/>
</dbReference>
<dbReference type="AlphaFoldDB" id="A0A0N0LSI4"/>
<keyword evidence="7 9" id="KW-0811">Translocation</keyword>
<comment type="subunit">
    <text evidence="9">Component of the Sec protein translocase complex. Heterotrimer consisting of SecY, SecE and SecG subunits. The heterotrimers can form oligomers, although 1 heterotrimer is thought to be able to translocate proteins. Interacts with the ribosome. Interacts with SecDF, and other proteins may be involved. Interacts with SecA.</text>
</comment>
<dbReference type="EMBL" id="JNOC01000029">
    <property type="protein sequence ID" value="KPH55941.1"/>
    <property type="molecule type" value="Genomic_DNA"/>
</dbReference>
<dbReference type="GO" id="GO:0005886">
    <property type="term" value="C:plasma membrane"/>
    <property type="evidence" value="ECO:0007669"/>
    <property type="project" value="UniProtKB-SubCell"/>
</dbReference>
<dbReference type="EMBL" id="JNUR01000014">
    <property type="protein sequence ID" value="KPH50714.1"/>
    <property type="molecule type" value="Genomic_DNA"/>
</dbReference>
<accession>A0A0N0LSI4</accession>
<protein>
    <recommendedName>
        <fullName evidence="9">Protein translocase subunit SecE</fullName>
    </recommendedName>
</protein>
<dbReference type="InterPro" id="IPR005807">
    <property type="entry name" value="SecE_bac"/>
</dbReference>
<evidence type="ECO:0000313" key="12">
    <source>
        <dbReference type="Proteomes" id="UP000037800"/>
    </source>
</evidence>
<evidence type="ECO:0000313" key="13">
    <source>
        <dbReference type="Proteomes" id="UP000037997"/>
    </source>
</evidence>
<evidence type="ECO:0000256" key="8">
    <source>
        <dbReference type="ARBA" id="ARBA00023136"/>
    </source>
</evidence>
<reference evidence="12 13" key="1">
    <citation type="submission" date="2014-06" db="EMBL/GenBank/DDBJ databases">
        <title>Helicobacter pullorum isolates in fresh chicken meat - phenotypic and genotypic features.</title>
        <authorList>
            <person name="Borges V."/>
            <person name="Santos A."/>
            <person name="Correia C.B."/>
            <person name="Saraiva M."/>
            <person name="Menard A."/>
            <person name="Vieira L."/>
            <person name="Sampaio D.A."/>
            <person name="Gomes J.P."/>
            <person name="Oleastro M."/>
        </authorList>
    </citation>
    <scope>NUCLEOTIDE SEQUENCE [LARGE SCALE GENOMIC DNA]</scope>
    <source>
        <strain evidence="11 13">229334/12</strain>
        <strain evidence="10 12">229336/12</strain>
    </source>
</reference>
<evidence type="ECO:0000256" key="5">
    <source>
        <dbReference type="ARBA" id="ARBA00022927"/>
    </source>
</evidence>
<dbReference type="GO" id="GO:0008320">
    <property type="term" value="F:protein transmembrane transporter activity"/>
    <property type="evidence" value="ECO:0007669"/>
    <property type="project" value="UniProtKB-UniRule"/>
</dbReference>
<proteinExistence type="inferred from homology"/>
<dbReference type="Gene3D" id="1.20.5.1030">
    <property type="entry name" value="Preprotein translocase secy subunit"/>
    <property type="match status" value="1"/>
</dbReference>
<keyword evidence="5 9" id="KW-0653">Protein transport</keyword>